<gene>
    <name evidence="1" type="ORF">KYC_19414</name>
</gene>
<comment type="caution">
    <text evidence="1">The sequence shown here is derived from an EMBL/GenBank/DDBJ whole genome shotgun (WGS) entry which is preliminary data.</text>
</comment>
<evidence type="ECO:0000313" key="2">
    <source>
        <dbReference type="Proteomes" id="UP000003113"/>
    </source>
</evidence>
<reference evidence="1 2" key="1">
    <citation type="journal article" date="2012" name="J. Bacteriol.">
        <title>Genome sequence of the highly efficient arsenite-oxidizing bacterium Achromobacter arsenitoxydans SY8.</title>
        <authorList>
            <person name="Li X."/>
            <person name="Hu Y."/>
            <person name="Gong J."/>
            <person name="Lin Y."/>
            <person name="Johnstone L."/>
            <person name="Rensing C."/>
            <person name="Wang G."/>
        </authorList>
    </citation>
    <scope>NUCLEOTIDE SEQUENCE [LARGE SCALE GENOMIC DNA]</scope>
    <source>
        <strain evidence="1 2">SY8</strain>
    </source>
</reference>
<dbReference type="EMBL" id="AGUF01000059">
    <property type="protein sequence ID" value="EHK64594.1"/>
    <property type="molecule type" value="Genomic_DNA"/>
</dbReference>
<evidence type="ECO:0000313" key="1">
    <source>
        <dbReference type="EMBL" id="EHK64594.1"/>
    </source>
</evidence>
<organism evidence="1 2">
    <name type="scientific">Achromobacter arsenitoxydans SY8</name>
    <dbReference type="NCBI Taxonomy" id="477184"/>
    <lineage>
        <taxon>Bacteria</taxon>
        <taxon>Pseudomonadati</taxon>
        <taxon>Pseudomonadota</taxon>
        <taxon>Betaproteobacteria</taxon>
        <taxon>Burkholderiales</taxon>
        <taxon>Alcaligenaceae</taxon>
        <taxon>Achromobacter</taxon>
    </lineage>
</organism>
<proteinExistence type="predicted"/>
<dbReference type="Proteomes" id="UP000003113">
    <property type="component" value="Unassembled WGS sequence"/>
</dbReference>
<sequence length="87" mass="8954">MAMKPAIHLHIRALSLPSHDAAQRNAFFAAMVHELIRRASENSGAPADASAGRVRVVADNMAPGDASARAAGIRAAQAVASAARNKA</sequence>
<name>H0FAS6_9BURK</name>
<dbReference type="STRING" id="477184.KYC_19414"/>
<protein>
    <submittedName>
        <fullName evidence="1">Uncharacterized protein</fullName>
    </submittedName>
</protein>
<keyword evidence="2" id="KW-1185">Reference proteome</keyword>
<dbReference type="PATRIC" id="fig|477184.5.peg.3814"/>
<accession>H0FAS6</accession>
<dbReference type="AlphaFoldDB" id="H0FAS6"/>